<dbReference type="CDD" id="cd00063">
    <property type="entry name" value="FN3"/>
    <property type="match status" value="9"/>
</dbReference>
<dbReference type="SMART" id="SM00060">
    <property type="entry name" value="FN3"/>
    <property type="match status" value="9"/>
</dbReference>
<feature type="domain" description="Fibronectin type-III" evidence="3">
    <location>
        <begin position="1226"/>
        <end position="1322"/>
    </location>
</feature>
<keyword evidence="2" id="KW-1133">Transmembrane helix</keyword>
<dbReference type="InterPro" id="IPR050617">
    <property type="entry name" value="E3_ligase_FN3/SPRY"/>
</dbReference>
<evidence type="ECO:0000256" key="1">
    <source>
        <dbReference type="SAM" id="MobiDB-lite"/>
    </source>
</evidence>
<sequence>MVKVLEQGEEVPPAPPPTVTLTPTPLVDPHPHHLHLLPYHHHHHHHSAPMGVPPSPASSLSASGPVSPASSVNSTGDTFTQDDLRPFCRPHSYYPWGGRHPSGPHGPPPHSRRHHSPHHHHHYYYHHHHHNSNNNHNYNYHRNNNSPTSGGGSNSQLGYHHHNHDNNTNNNNNSSNHTNGGSSSSPHEHHHNHHTTTTGGHHYHHGRGHHYHQPECGYHSYKGGYHDSYGGYYSGYSGGGGGRGRHKGPRDDSWAVSLGGGGGGRGRGRQHKSISPTSSRSRGSSPRPHASPQCFPSPPQPPLDEAMSSVTVEVGGSGGIGGLGGGGLVCGMGVEEVGVSWEEGGQYVVLLHINPGLTVNFTENGHVQRISGPASVRMVSANPSPPIPLPVQVPPGHVLQQIVDETGTLRHVILSPQPVPVPLCPYGPNTGQGPPPFYPPPPPGPPPQSYGPPFQAPPQYAPIMSPPLTQTSPPPPFTQKSERHLRQCDKSRTSKYYPRQPHQNTKSGSSSLQSTPPLSPKKEPLPKKNGGEDEVQGEDGEDPRNTLQHLLSQVKPPKVVEVTPYTAVLQWVAPDLGGHQEELAVTELRYEVFLNDSPYTTIHTTQLSITDLKPATDYRVFFHCLCESVRGDTSGVTSFHTEPTVPDAPQLPKMVNKTKTSLQFRWTTNNMKDNGSRVTAFILEIFSSNGEWTEVYRGKNKQHTISKLQPNTRYRVRLAAVNDLGKSDYSPETLAYTSGVVPSQPPPPTLEHASVTTLSLGWPKRPTDDTYILQMEDSHNGYGFRNVHNGKETRFVCQDLRRNTNYKFRLCAHNDEGSSPFSEVATYPTLPDRPKPPSPPTVKGRPKSSRLVVMWGCPPDNGGAPVSSYRLELDRGSGFECVYSGEKLEADCTDLAPGKSYRVRVQCKSSGGKSDWSEVSTVTTEAVCPGVCPSPRLLGKPKASQLQLKWGDPDHDGGAPVLEFLIDMTAPNNDRRQVYRGRDHECTVASLLPGRPYIFLVRSVNRIGPGPWSEPLEVVSGAGPPDTPHPPHLACRSPHSVHLIWEEPINNGAGIEQYNIQIAEVSCPHAESSESSSTCGDPESDLTFTSAYTGSATTTEVRNLSPATTYAFRVCCSNSAGVSAWSSPATVTTPAAPPAPVTYISSTPAATTITLLWGEPASHGDPITHYVIEVGDRTVTTPGPETEFTLTDLLPETLYKVRIQAMNSVGPGGFSAIHKVTTRPLPPAPPTLELVKASYNSLKLKWGDGRNLDMLTYSLEMEFTNPHNGNREFYQVYSGTNQNYKVARLEENTKYHLRICANNEAGTGPFSPITSLSTTKAPPPLIKAPRVTETPEGSHLVEWCSVRCPGEDTINYRLQMLQAGKDQDYSVVYNGSETSYALTHLDPHSGYYVRVCGVRVCTNGETMTGAYSSPTLFNTPKPAPVTTTKPAVNTSQDVGFQWQRLSDQQKAAVILAMFSLFCAFAAIGLHHFVAPDHGR</sequence>
<feature type="domain" description="Fibronectin type-III" evidence="3">
    <location>
        <begin position="1325"/>
        <end position="1422"/>
    </location>
</feature>
<feature type="domain" description="Fibronectin type-III" evidence="3">
    <location>
        <begin position="648"/>
        <end position="740"/>
    </location>
</feature>
<feature type="compositionally biased region" description="Low complexity" evidence="1">
    <location>
        <begin position="57"/>
        <end position="74"/>
    </location>
</feature>
<feature type="domain" description="Fibronectin type-III" evidence="3">
    <location>
        <begin position="553"/>
        <end position="644"/>
    </location>
</feature>
<feature type="compositionally biased region" description="Pro residues" evidence="1">
    <location>
        <begin position="433"/>
        <end position="460"/>
    </location>
</feature>
<feature type="domain" description="Fibronectin type-III" evidence="3">
    <location>
        <begin position="836"/>
        <end position="927"/>
    </location>
</feature>
<feature type="compositionally biased region" description="Basic residues" evidence="1">
    <location>
        <begin position="32"/>
        <end position="47"/>
    </location>
</feature>
<dbReference type="PANTHER" id="PTHR24099:SF11">
    <property type="entry name" value="FIBRONECTIN TYPE III DOMAIN-CONTAINING 3BA-RELATED"/>
    <property type="match status" value="1"/>
</dbReference>
<evidence type="ECO:0000256" key="2">
    <source>
        <dbReference type="SAM" id="Phobius"/>
    </source>
</evidence>
<gene>
    <name evidence="4" type="ORF">O3P69_017245</name>
</gene>
<dbReference type="Pfam" id="PF00041">
    <property type="entry name" value="fn3"/>
    <property type="match status" value="7"/>
</dbReference>
<evidence type="ECO:0000259" key="3">
    <source>
        <dbReference type="PROSITE" id="PS50853"/>
    </source>
</evidence>
<evidence type="ECO:0000313" key="4">
    <source>
        <dbReference type="EMBL" id="KAK8391571.1"/>
    </source>
</evidence>
<dbReference type="PANTHER" id="PTHR24099">
    <property type="entry name" value="E3 UBIQUITIN-PROTEIN LIGASE TRIM36-RELATED"/>
    <property type="match status" value="1"/>
</dbReference>
<dbReference type="SUPFAM" id="SSF49265">
    <property type="entry name" value="Fibronectin type III"/>
    <property type="match status" value="5"/>
</dbReference>
<dbReference type="Proteomes" id="UP001487740">
    <property type="component" value="Unassembled WGS sequence"/>
</dbReference>
<feature type="compositionally biased region" description="Basic and acidic residues" evidence="1">
    <location>
        <begin position="480"/>
        <end position="492"/>
    </location>
</feature>
<name>A0AAW0TWA3_SCYPA</name>
<feature type="compositionally biased region" description="Acidic residues" evidence="1">
    <location>
        <begin position="532"/>
        <end position="541"/>
    </location>
</feature>
<feature type="compositionally biased region" description="Basic residues" evidence="1">
    <location>
        <begin position="201"/>
        <end position="211"/>
    </location>
</feature>
<dbReference type="Gene3D" id="2.60.40.10">
    <property type="entry name" value="Immunoglobulins"/>
    <property type="match status" value="9"/>
</dbReference>
<dbReference type="InterPro" id="IPR036116">
    <property type="entry name" value="FN3_sf"/>
</dbReference>
<accession>A0AAW0TWA3</accession>
<feature type="domain" description="Fibronectin type-III" evidence="3">
    <location>
        <begin position="1027"/>
        <end position="1136"/>
    </location>
</feature>
<keyword evidence="2" id="KW-0812">Transmembrane</keyword>
<feature type="transmembrane region" description="Helical" evidence="2">
    <location>
        <begin position="1451"/>
        <end position="1473"/>
    </location>
</feature>
<reference evidence="4 5" key="1">
    <citation type="submission" date="2023-03" db="EMBL/GenBank/DDBJ databases">
        <title>High-quality genome of Scylla paramamosain provides insights in environmental adaptation.</title>
        <authorList>
            <person name="Zhang L."/>
        </authorList>
    </citation>
    <scope>NUCLEOTIDE SEQUENCE [LARGE SCALE GENOMIC DNA]</scope>
    <source>
        <strain evidence="4">LZ_2023a</strain>
        <tissue evidence="4">Muscle</tissue>
    </source>
</reference>
<comment type="caution">
    <text evidence="4">The sequence shown here is derived from an EMBL/GenBank/DDBJ whole genome shotgun (WGS) entry which is preliminary data.</text>
</comment>
<feature type="domain" description="Fibronectin type-III" evidence="3">
    <location>
        <begin position="744"/>
        <end position="832"/>
    </location>
</feature>
<keyword evidence="2" id="KW-0472">Membrane</keyword>
<dbReference type="InterPro" id="IPR013783">
    <property type="entry name" value="Ig-like_fold"/>
</dbReference>
<dbReference type="EMBL" id="JARAKH010000024">
    <property type="protein sequence ID" value="KAK8391571.1"/>
    <property type="molecule type" value="Genomic_DNA"/>
</dbReference>
<feature type="region of interest" description="Disordered" evidence="1">
    <location>
        <begin position="424"/>
        <end position="544"/>
    </location>
</feature>
<feature type="compositionally biased region" description="Basic and acidic residues" evidence="1">
    <location>
        <begin position="520"/>
        <end position="531"/>
    </location>
</feature>
<feature type="compositionally biased region" description="Low complexity" evidence="1">
    <location>
        <begin position="132"/>
        <end position="148"/>
    </location>
</feature>
<feature type="region of interest" description="Disordered" evidence="1">
    <location>
        <begin position="239"/>
        <end position="306"/>
    </location>
</feature>
<dbReference type="PROSITE" id="PS50853">
    <property type="entry name" value="FN3"/>
    <property type="match status" value="9"/>
</dbReference>
<feature type="compositionally biased region" description="Basic residues" evidence="1">
    <location>
        <begin position="110"/>
        <end position="131"/>
    </location>
</feature>
<feature type="region of interest" description="Disordered" evidence="1">
    <location>
        <begin position="1"/>
        <end position="86"/>
    </location>
</feature>
<feature type="compositionally biased region" description="Low complexity" evidence="1">
    <location>
        <begin position="273"/>
        <end position="294"/>
    </location>
</feature>
<proteinExistence type="predicted"/>
<feature type="compositionally biased region" description="Low complexity" evidence="1">
    <location>
        <begin position="166"/>
        <end position="185"/>
    </location>
</feature>
<keyword evidence="5" id="KW-1185">Reference proteome</keyword>
<protein>
    <recommendedName>
        <fullName evidence="3">Fibronectin type-III domain-containing protein</fullName>
    </recommendedName>
</protein>
<feature type="region of interest" description="Disordered" evidence="1">
    <location>
        <begin position="827"/>
        <end position="847"/>
    </location>
</feature>
<dbReference type="InterPro" id="IPR003961">
    <property type="entry name" value="FN3_dom"/>
</dbReference>
<feature type="region of interest" description="Disordered" evidence="1">
    <location>
        <begin position="98"/>
        <end position="211"/>
    </location>
</feature>
<dbReference type="EMBL" id="JARAKH010000024">
    <property type="protein sequence ID" value="KAK8391570.1"/>
    <property type="molecule type" value="Genomic_DNA"/>
</dbReference>
<evidence type="ECO:0000313" key="5">
    <source>
        <dbReference type="Proteomes" id="UP001487740"/>
    </source>
</evidence>
<organism evidence="4 5">
    <name type="scientific">Scylla paramamosain</name>
    <name type="common">Mud crab</name>
    <dbReference type="NCBI Taxonomy" id="85552"/>
    <lineage>
        <taxon>Eukaryota</taxon>
        <taxon>Metazoa</taxon>
        <taxon>Ecdysozoa</taxon>
        <taxon>Arthropoda</taxon>
        <taxon>Crustacea</taxon>
        <taxon>Multicrustacea</taxon>
        <taxon>Malacostraca</taxon>
        <taxon>Eumalacostraca</taxon>
        <taxon>Eucarida</taxon>
        <taxon>Decapoda</taxon>
        <taxon>Pleocyemata</taxon>
        <taxon>Brachyura</taxon>
        <taxon>Eubrachyura</taxon>
        <taxon>Portunoidea</taxon>
        <taxon>Portunidae</taxon>
        <taxon>Portuninae</taxon>
        <taxon>Scylla</taxon>
    </lineage>
</organism>
<feature type="domain" description="Fibronectin type-III" evidence="3">
    <location>
        <begin position="1137"/>
        <end position="1225"/>
    </location>
</feature>
<feature type="compositionally biased region" description="Low complexity" evidence="1">
    <location>
        <begin position="505"/>
        <end position="516"/>
    </location>
</feature>
<feature type="domain" description="Fibronectin type-III" evidence="3">
    <location>
        <begin position="932"/>
        <end position="1025"/>
    </location>
</feature>